<keyword evidence="2 4" id="KW-0863">Zinc-finger</keyword>
<evidence type="ECO:0000256" key="2">
    <source>
        <dbReference type="ARBA" id="ARBA00022771"/>
    </source>
</evidence>
<feature type="non-terminal residue" evidence="6">
    <location>
        <position position="1"/>
    </location>
</feature>
<evidence type="ECO:0000256" key="4">
    <source>
        <dbReference type="PROSITE-ProRule" id="PRU00175"/>
    </source>
</evidence>
<dbReference type="GO" id="GO:0043066">
    <property type="term" value="P:negative regulation of apoptotic process"/>
    <property type="evidence" value="ECO:0007669"/>
    <property type="project" value="TreeGrafter"/>
</dbReference>
<dbReference type="Proteomes" id="UP000271974">
    <property type="component" value="Unassembled WGS sequence"/>
</dbReference>
<evidence type="ECO:0000313" key="6">
    <source>
        <dbReference type="EMBL" id="RUS70289.1"/>
    </source>
</evidence>
<dbReference type="PROSITE" id="PS50143">
    <property type="entry name" value="BIR_REPEAT_2"/>
    <property type="match status" value="1"/>
</dbReference>
<dbReference type="SMART" id="SM00238">
    <property type="entry name" value="BIR"/>
    <property type="match status" value="1"/>
</dbReference>
<proteinExistence type="inferred from homology"/>
<dbReference type="Gene3D" id="1.10.1170.10">
    <property type="entry name" value="Inhibitor Of Apoptosis Protein (2mihbC-IAP-1), Chain A"/>
    <property type="match status" value="1"/>
</dbReference>
<evidence type="ECO:0000256" key="1">
    <source>
        <dbReference type="ARBA" id="ARBA00006672"/>
    </source>
</evidence>
<dbReference type="GO" id="GO:0043027">
    <property type="term" value="F:cysteine-type endopeptidase inhibitor activity involved in apoptotic process"/>
    <property type="evidence" value="ECO:0007669"/>
    <property type="project" value="TreeGrafter"/>
</dbReference>
<dbReference type="GO" id="GO:0005634">
    <property type="term" value="C:nucleus"/>
    <property type="evidence" value="ECO:0007669"/>
    <property type="project" value="TreeGrafter"/>
</dbReference>
<dbReference type="Gene3D" id="3.30.40.10">
    <property type="entry name" value="Zinc/RING finger domain, C3HC4 (zinc finger)"/>
    <property type="match status" value="1"/>
</dbReference>
<keyword evidence="3" id="KW-0862">Zinc</keyword>
<dbReference type="Pfam" id="PF13920">
    <property type="entry name" value="zf-C3HC4_3"/>
    <property type="match status" value="1"/>
</dbReference>
<dbReference type="PANTHER" id="PTHR10044">
    <property type="entry name" value="INHIBITOR OF APOPTOSIS"/>
    <property type="match status" value="1"/>
</dbReference>
<accession>A0A433SMC6</accession>
<dbReference type="PROSITE" id="PS50089">
    <property type="entry name" value="ZF_RING_2"/>
    <property type="match status" value="1"/>
</dbReference>
<dbReference type="GO" id="GO:0051726">
    <property type="term" value="P:regulation of cell cycle"/>
    <property type="evidence" value="ECO:0007669"/>
    <property type="project" value="TreeGrafter"/>
</dbReference>
<dbReference type="OrthoDB" id="10014838at2759"/>
<dbReference type="EMBL" id="RQTK01001446">
    <property type="protein sequence ID" value="RUS70289.1"/>
    <property type="molecule type" value="Genomic_DNA"/>
</dbReference>
<evidence type="ECO:0000313" key="7">
    <source>
        <dbReference type="Proteomes" id="UP000271974"/>
    </source>
</evidence>
<dbReference type="InterPro" id="IPR050784">
    <property type="entry name" value="IAP"/>
</dbReference>
<evidence type="ECO:0000259" key="5">
    <source>
        <dbReference type="PROSITE" id="PS50089"/>
    </source>
</evidence>
<dbReference type="SUPFAM" id="SSF57924">
    <property type="entry name" value="Inhibitor of apoptosis (IAP) repeat"/>
    <property type="match status" value="1"/>
</dbReference>
<reference evidence="6 7" key="1">
    <citation type="submission" date="2019-01" db="EMBL/GenBank/DDBJ databases">
        <title>A draft genome assembly of the solar-powered sea slug Elysia chlorotica.</title>
        <authorList>
            <person name="Cai H."/>
            <person name="Li Q."/>
            <person name="Fang X."/>
            <person name="Li J."/>
            <person name="Curtis N.E."/>
            <person name="Altenburger A."/>
            <person name="Shibata T."/>
            <person name="Feng M."/>
            <person name="Maeda T."/>
            <person name="Schwartz J.A."/>
            <person name="Shigenobu S."/>
            <person name="Lundholm N."/>
            <person name="Nishiyama T."/>
            <person name="Yang H."/>
            <person name="Hasebe M."/>
            <person name="Li S."/>
            <person name="Pierce S.K."/>
            <person name="Wang J."/>
        </authorList>
    </citation>
    <scope>NUCLEOTIDE SEQUENCE [LARGE SCALE GENOMIC DNA]</scope>
    <source>
        <strain evidence="6">EC2010</strain>
        <tissue evidence="6">Whole organism of an adult</tissue>
    </source>
</reference>
<dbReference type="AlphaFoldDB" id="A0A433SMC6"/>
<protein>
    <recommendedName>
        <fullName evidence="5">RING-type domain-containing protein</fullName>
    </recommendedName>
</protein>
<keyword evidence="2 4" id="KW-0479">Metal-binding</keyword>
<name>A0A433SMC6_ELYCH</name>
<dbReference type="PANTHER" id="PTHR10044:SF139">
    <property type="entry name" value="DEATH-ASSOCIATED INHIBITOR OF APOPTOSIS 2"/>
    <property type="match status" value="1"/>
</dbReference>
<organism evidence="6 7">
    <name type="scientific">Elysia chlorotica</name>
    <name type="common">Eastern emerald elysia</name>
    <name type="synonym">Sea slug</name>
    <dbReference type="NCBI Taxonomy" id="188477"/>
    <lineage>
        <taxon>Eukaryota</taxon>
        <taxon>Metazoa</taxon>
        <taxon>Spiralia</taxon>
        <taxon>Lophotrochozoa</taxon>
        <taxon>Mollusca</taxon>
        <taxon>Gastropoda</taxon>
        <taxon>Heterobranchia</taxon>
        <taxon>Euthyneura</taxon>
        <taxon>Panpulmonata</taxon>
        <taxon>Sacoglossa</taxon>
        <taxon>Placobranchoidea</taxon>
        <taxon>Plakobranchidae</taxon>
        <taxon>Elysia</taxon>
    </lineage>
</organism>
<dbReference type="GO" id="GO:0005737">
    <property type="term" value="C:cytoplasm"/>
    <property type="evidence" value="ECO:0007669"/>
    <property type="project" value="TreeGrafter"/>
</dbReference>
<feature type="domain" description="RING-type" evidence="5">
    <location>
        <begin position="100"/>
        <end position="135"/>
    </location>
</feature>
<comment type="similarity">
    <text evidence="1">Belongs to the IAP family.</text>
</comment>
<comment type="caution">
    <text evidence="6">The sequence shown here is derived from an EMBL/GenBank/DDBJ whole genome shotgun (WGS) entry which is preliminary data.</text>
</comment>
<dbReference type="InterPro" id="IPR013083">
    <property type="entry name" value="Znf_RING/FYVE/PHD"/>
</dbReference>
<dbReference type="InterPro" id="IPR001841">
    <property type="entry name" value="Znf_RING"/>
</dbReference>
<dbReference type="GO" id="GO:0008270">
    <property type="term" value="F:zinc ion binding"/>
    <property type="evidence" value="ECO:0007669"/>
    <property type="project" value="UniProtKB-KW"/>
</dbReference>
<sequence>ITNRLRTFHKRAKFSPSNISLAYAGFYYDCTLDITTCYSCGRSFKNWPADSNPWIEHAYYTPMCTHIRMYAGINFNLIGAQSKDDLMVEQNSMLKTKLMCVVCYTNERDILLLPCCHLVTCYKCTSQITLCPICRKQFTNLTKVFR</sequence>
<gene>
    <name evidence="6" type="ORF">EGW08_021966</name>
</gene>
<dbReference type="InterPro" id="IPR001370">
    <property type="entry name" value="BIR_rpt"/>
</dbReference>
<dbReference type="STRING" id="188477.A0A433SMC6"/>
<evidence type="ECO:0000256" key="3">
    <source>
        <dbReference type="ARBA" id="ARBA00022833"/>
    </source>
</evidence>
<keyword evidence="7" id="KW-1185">Reference proteome</keyword>
<dbReference type="Pfam" id="PF00653">
    <property type="entry name" value="BIR"/>
    <property type="match status" value="1"/>
</dbReference>